<dbReference type="CDD" id="cd20237">
    <property type="entry name" value="PFM_LIN24-like"/>
    <property type="match status" value="1"/>
</dbReference>
<protein>
    <recommendedName>
        <fullName evidence="4">Cytotoxin leucocidin</fullName>
    </recommendedName>
</protein>
<evidence type="ECO:0000313" key="2">
    <source>
        <dbReference type="EMBL" id="MBB5934867.1"/>
    </source>
</evidence>
<dbReference type="Proteomes" id="UP000588098">
    <property type="component" value="Unassembled WGS sequence"/>
</dbReference>
<name>A0A7W9Q9A4_9ACTN</name>
<evidence type="ECO:0000313" key="3">
    <source>
        <dbReference type="Proteomes" id="UP000588098"/>
    </source>
</evidence>
<dbReference type="InterPro" id="IPR004991">
    <property type="entry name" value="Aerolysin-like"/>
</dbReference>
<dbReference type="SUPFAM" id="SSF56973">
    <property type="entry name" value="Aerolisin/ETX pore-forming domain"/>
    <property type="match status" value="1"/>
</dbReference>
<proteinExistence type="predicted"/>
<dbReference type="Pfam" id="PF03318">
    <property type="entry name" value="ETX_MTX2"/>
    <property type="match status" value="1"/>
</dbReference>
<dbReference type="AlphaFoldDB" id="A0A7W9Q9A4"/>
<dbReference type="Gene3D" id="2.170.15.10">
    <property type="entry name" value="Proaerolysin, chain A, domain 3"/>
    <property type="match status" value="1"/>
</dbReference>
<evidence type="ECO:0000256" key="1">
    <source>
        <dbReference type="SAM" id="MobiDB-lite"/>
    </source>
</evidence>
<feature type="region of interest" description="Disordered" evidence="1">
    <location>
        <begin position="274"/>
        <end position="294"/>
    </location>
</feature>
<dbReference type="PANTHER" id="PTHR34007">
    <property type="entry name" value="AEROLYSIN-LIKE PROTEIN-RELATED"/>
    <property type="match status" value="1"/>
</dbReference>
<dbReference type="RefSeq" id="WP_184570828.1">
    <property type="nucleotide sequence ID" value="NZ_JACHJL010000004.1"/>
</dbReference>
<reference evidence="2 3" key="1">
    <citation type="submission" date="2020-08" db="EMBL/GenBank/DDBJ databases">
        <title>Genomic Encyclopedia of Type Strains, Phase III (KMG-III): the genomes of soil and plant-associated and newly described type strains.</title>
        <authorList>
            <person name="Whitman W."/>
        </authorList>
    </citation>
    <scope>NUCLEOTIDE SEQUENCE [LARGE SCALE GENOMIC DNA]</scope>
    <source>
        <strain evidence="2 3">CECT 8305</strain>
    </source>
</reference>
<accession>A0A7W9Q9A4</accession>
<keyword evidence="3" id="KW-1185">Reference proteome</keyword>
<evidence type="ECO:0008006" key="4">
    <source>
        <dbReference type="Google" id="ProtNLM"/>
    </source>
</evidence>
<dbReference type="InterPro" id="IPR053280">
    <property type="entry name" value="Aerolysin-like_pore-former"/>
</dbReference>
<dbReference type="PANTHER" id="PTHR34007:SF1">
    <property type="entry name" value="AEROLYSIN-LIKE PROTEIN-RELATED"/>
    <property type="match status" value="1"/>
</dbReference>
<organism evidence="2 3">
    <name type="scientific">Streptomyces zagrosensis</name>
    <dbReference type="NCBI Taxonomy" id="1042984"/>
    <lineage>
        <taxon>Bacteria</taxon>
        <taxon>Bacillati</taxon>
        <taxon>Actinomycetota</taxon>
        <taxon>Actinomycetes</taxon>
        <taxon>Kitasatosporales</taxon>
        <taxon>Streptomycetaceae</taxon>
        <taxon>Streptomyces</taxon>
    </lineage>
</organism>
<sequence>MASLQEITDAWGDWMANTQYPDSGGYWYTASTDYSSQSSLDAYHQHQVGVKFLGIQYDPASVPTPGSFNTGDVVYDNQTDVEQSVTYKQGASTEQSFTQTTSKTLKIGIELKAEVAAPEICKVSATYKMEVSLTDTNSRAKTDKQEWSVELPVKVPAHSQVEAYMTVDTATYDVNWTSNAGLDNCVAIWFNNKVDLNHGEDYHWLWFYPIGWVISDCVNNNLIDTSGYWADDGNAVAAATGSFTGGQGVSVKVVTKNLKRDNGGGNVLTHRFSAPAKRSRDGKMPIGASPTNPA</sequence>
<comment type="caution">
    <text evidence="2">The sequence shown here is derived from an EMBL/GenBank/DDBJ whole genome shotgun (WGS) entry which is preliminary data.</text>
</comment>
<gene>
    <name evidence="2" type="ORF">FHS42_001917</name>
</gene>
<dbReference type="EMBL" id="JACHJL010000004">
    <property type="protein sequence ID" value="MBB5934867.1"/>
    <property type="molecule type" value="Genomic_DNA"/>
</dbReference>